<dbReference type="EMBL" id="BSYO01000028">
    <property type="protein sequence ID" value="GMH24869.1"/>
    <property type="molecule type" value="Genomic_DNA"/>
</dbReference>
<dbReference type="Proteomes" id="UP001279734">
    <property type="component" value="Unassembled WGS sequence"/>
</dbReference>
<protein>
    <submittedName>
        <fullName evidence="1">Uncharacterized protein</fullName>
    </submittedName>
</protein>
<evidence type="ECO:0000313" key="2">
    <source>
        <dbReference type="Proteomes" id="UP001279734"/>
    </source>
</evidence>
<keyword evidence="2" id="KW-1185">Reference proteome</keyword>
<name>A0AAD3Y2C7_NEPGR</name>
<proteinExistence type="predicted"/>
<gene>
    <name evidence="1" type="ORF">Nepgr_026712</name>
</gene>
<dbReference type="AlphaFoldDB" id="A0AAD3Y2C7"/>
<evidence type="ECO:0000313" key="1">
    <source>
        <dbReference type="EMBL" id="GMH24869.1"/>
    </source>
</evidence>
<organism evidence="1 2">
    <name type="scientific">Nepenthes gracilis</name>
    <name type="common">Slender pitcher plant</name>
    <dbReference type="NCBI Taxonomy" id="150966"/>
    <lineage>
        <taxon>Eukaryota</taxon>
        <taxon>Viridiplantae</taxon>
        <taxon>Streptophyta</taxon>
        <taxon>Embryophyta</taxon>
        <taxon>Tracheophyta</taxon>
        <taxon>Spermatophyta</taxon>
        <taxon>Magnoliopsida</taxon>
        <taxon>eudicotyledons</taxon>
        <taxon>Gunneridae</taxon>
        <taxon>Pentapetalae</taxon>
        <taxon>Caryophyllales</taxon>
        <taxon>Nepenthaceae</taxon>
        <taxon>Nepenthes</taxon>
    </lineage>
</organism>
<accession>A0AAD3Y2C7</accession>
<reference evidence="1" key="1">
    <citation type="submission" date="2023-05" db="EMBL/GenBank/DDBJ databases">
        <title>Nepenthes gracilis genome sequencing.</title>
        <authorList>
            <person name="Fukushima K."/>
        </authorList>
    </citation>
    <scope>NUCLEOTIDE SEQUENCE</scope>
    <source>
        <strain evidence="1">SING2019-196</strain>
    </source>
</reference>
<comment type="caution">
    <text evidence="1">The sequence shown here is derived from an EMBL/GenBank/DDBJ whole genome shotgun (WGS) entry which is preliminary data.</text>
</comment>
<sequence>MGGSCKPHGTLRSGLQPDADIVVDLLVLLIWVAPRNRSKIQRVVTLQLIEKDVAVEIGPQSFGIARDNYEDANELHVSLLSLVTHLTPSAPHYAAFRPRDTVIHLLPVAIQRAYRVSAILLCR</sequence>